<gene>
    <name evidence="2" type="ORF">E2562_028564</name>
</gene>
<evidence type="ECO:0000313" key="3">
    <source>
        <dbReference type="Proteomes" id="UP000479710"/>
    </source>
</evidence>
<protein>
    <submittedName>
        <fullName evidence="2">Uncharacterized protein</fullName>
    </submittedName>
</protein>
<evidence type="ECO:0000256" key="1">
    <source>
        <dbReference type="SAM" id="MobiDB-lite"/>
    </source>
</evidence>
<evidence type="ECO:0000313" key="2">
    <source>
        <dbReference type="EMBL" id="KAF0934757.1"/>
    </source>
</evidence>
<reference evidence="2 3" key="1">
    <citation type="submission" date="2019-11" db="EMBL/GenBank/DDBJ databases">
        <title>Whole genome sequence of Oryza granulata.</title>
        <authorList>
            <person name="Li W."/>
        </authorList>
    </citation>
    <scope>NUCLEOTIDE SEQUENCE [LARGE SCALE GENOMIC DNA]</scope>
    <source>
        <strain evidence="3">cv. Menghai</strain>
        <tissue evidence="2">Leaf</tissue>
    </source>
</reference>
<proteinExistence type="predicted"/>
<name>A0A6G1FCX9_9ORYZ</name>
<feature type="region of interest" description="Disordered" evidence="1">
    <location>
        <begin position="23"/>
        <end position="61"/>
    </location>
</feature>
<dbReference type="EMBL" id="SPHZ02000001">
    <property type="protein sequence ID" value="KAF0934757.1"/>
    <property type="molecule type" value="Genomic_DNA"/>
</dbReference>
<sequence>MEPGAQPAALGCAPSAVLLFGPGPCHPTPRPRSPAVRRPGPGLLHLPSPSPHFPEKRRCIAPTSPPFPRPLPLQNRLLCHVFASMSSYYEPPCLPFPFPSPSQAPPVTVLLQDVAGRRSCSTASPHDAAALAAPHALARRAPPPPARAVACLCHRAAVSSGCPVRCPEAERQRPKPPPPHGFARRSLHRQHCCRPLCLSPPPTVSGLPSTSPSARAATSTRVIVAIFTAASACSSPAHRAAALLCFHVGAAGQSSPSSPCD</sequence>
<organism evidence="2 3">
    <name type="scientific">Oryza meyeriana var. granulata</name>
    <dbReference type="NCBI Taxonomy" id="110450"/>
    <lineage>
        <taxon>Eukaryota</taxon>
        <taxon>Viridiplantae</taxon>
        <taxon>Streptophyta</taxon>
        <taxon>Embryophyta</taxon>
        <taxon>Tracheophyta</taxon>
        <taxon>Spermatophyta</taxon>
        <taxon>Magnoliopsida</taxon>
        <taxon>Liliopsida</taxon>
        <taxon>Poales</taxon>
        <taxon>Poaceae</taxon>
        <taxon>BOP clade</taxon>
        <taxon>Oryzoideae</taxon>
        <taxon>Oryzeae</taxon>
        <taxon>Oryzinae</taxon>
        <taxon>Oryza</taxon>
        <taxon>Oryza meyeriana</taxon>
    </lineage>
</organism>
<accession>A0A6G1FCX9</accession>
<dbReference type="AlphaFoldDB" id="A0A6G1FCX9"/>
<keyword evidence="3" id="KW-1185">Reference proteome</keyword>
<comment type="caution">
    <text evidence="2">The sequence shown here is derived from an EMBL/GenBank/DDBJ whole genome shotgun (WGS) entry which is preliminary data.</text>
</comment>
<dbReference type="Proteomes" id="UP000479710">
    <property type="component" value="Unassembled WGS sequence"/>
</dbReference>